<dbReference type="KEGG" id="vpd:VAPA_1c01020"/>
<organism evidence="2 3">
    <name type="scientific">Variovorax paradoxus B4</name>
    <dbReference type="NCBI Taxonomy" id="1246301"/>
    <lineage>
        <taxon>Bacteria</taxon>
        <taxon>Pseudomonadati</taxon>
        <taxon>Pseudomonadota</taxon>
        <taxon>Betaproteobacteria</taxon>
        <taxon>Burkholderiales</taxon>
        <taxon>Comamonadaceae</taxon>
        <taxon>Variovorax</taxon>
    </lineage>
</organism>
<evidence type="ECO:0000313" key="2">
    <source>
        <dbReference type="EMBL" id="AGU47233.1"/>
    </source>
</evidence>
<dbReference type="EMBL" id="CP003911">
    <property type="protein sequence ID" value="AGU47233.1"/>
    <property type="molecule type" value="Genomic_DNA"/>
</dbReference>
<feature type="compositionally biased region" description="Basic and acidic residues" evidence="1">
    <location>
        <begin position="154"/>
        <end position="204"/>
    </location>
</feature>
<name>T1X3R1_VARPD</name>
<feature type="compositionally biased region" description="Low complexity" evidence="1">
    <location>
        <begin position="16"/>
        <end position="30"/>
    </location>
</feature>
<feature type="compositionally biased region" description="Basic and acidic residues" evidence="1">
    <location>
        <begin position="253"/>
        <end position="265"/>
    </location>
</feature>
<feature type="compositionally biased region" description="Basic residues" evidence="1">
    <location>
        <begin position="99"/>
        <end position="111"/>
    </location>
</feature>
<dbReference type="AlphaFoldDB" id="T1X3R1"/>
<feature type="compositionally biased region" description="Basic and acidic residues" evidence="1">
    <location>
        <begin position="54"/>
        <end position="69"/>
    </location>
</feature>
<evidence type="ECO:0000256" key="1">
    <source>
        <dbReference type="SAM" id="MobiDB-lite"/>
    </source>
</evidence>
<gene>
    <name evidence="2" type="ORF">VAPA_1c01020</name>
</gene>
<feature type="compositionally biased region" description="Basic and acidic residues" evidence="1">
    <location>
        <begin position="117"/>
        <end position="144"/>
    </location>
</feature>
<evidence type="ECO:0000313" key="3">
    <source>
        <dbReference type="Proteomes" id="UP000016223"/>
    </source>
</evidence>
<protein>
    <submittedName>
        <fullName evidence="2">Uncharacterized protein</fullName>
    </submittedName>
</protein>
<feature type="region of interest" description="Disordered" evidence="1">
    <location>
        <begin position="1"/>
        <end position="266"/>
    </location>
</feature>
<accession>T1X3R1</accession>
<dbReference type="HOGENOM" id="CLU_973012_0_0_4"/>
<feature type="compositionally biased region" description="Basic and acidic residues" evidence="1">
    <location>
        <begin position="219"/>
        <end position="232"/>
    </location>
</feature>
<feature type="compositionally biased region" description="Basic residues" evidence="1">
    <location>
        <begin position="31"/>
        <end position="41"/>
    </location>
</feature>
<dbReference type="Proteomes" id="UP000016223">
    <property type="component" value="Chromosome 1"/>
</dbReference>
<reference evidence="2 3" key="1">
    <citation type="submission" date="2012-10" db="EMBL/GenBank/DDBJ databases">
        <title>Genome sequence of Variovorax paradoxus B4.</title>
        <authorList>
            <person name="Schuldes J."/>
            <person name="Brandt U."/>
            <person name="Hiessl S."/>
            <person name="Wuebbeler J.H."/>
            <person name="Thuermer A."/>
            <person name="Steinbuechel A."/>
            <person name="Daniel R."/>
        </authorList>
    </citation>
    <scope>NUCLEOTIDE SEQUENCE [LARGE SCALE GENOMIC DNA]</scope>
    <source>
        <strain evidence="2 3">B4</strain>
    </source>
</reference>
<feature type="compositionally biased region" description="Gly residues" evidence="1">
    <location>
        <begin position="237"/>
        <end position="247"/>
    </location>
</feature>
<sequence>MGALRAAARLQERPRASQPARPPRGTGPTRQPHHPPGHHRHDREQHCHVRRGRQPRESAMRRSQPDRQHPQAVADAGHHDEDAQPAAPLHQVFPPVRGRGQRGKHREHQRHGALQTHADRREHRGAAGHDRAVERRQRGDRDPGCDVQGAQREIVVEQRLHEDPEQHGVADGDGDQRRLPEPGHQRFEQRRGPDDLHAKAERQCHAGARSRQAGAVASEHQRQQEQQRDRHAAQGGVEQGRGKGGGHAVVVKAADDNRPRADNRSARRVKNACLLCPSSYATNNVA</sequence>
<proteinExistence type="predicted"/>